<evidence type="ECO:0000256" key="5">
    <source>
        <dbReference type="ARBA" id="ARBA00022553"/>
    </source>
</evidence>
<dbReference type="RefSeq" id="WP_160851508.1">
    <property type="nucleotide sequence ID" value="NZ_WUWG01000001.1"/>
</dbReference>
<dbReference type="InterPro" id="IPR003661">
    <property type="entry name" value="HisK_dim/P_dom"/>
</dbReference>
<dbReference type="Gene3D" id="3.30.565.10">
    <property type="entry name" value="Histidine kinase-like ATPase, C-terminal domain"/>
    <property type="match status" value="1"/>
</dbReference>
<keyword evidence="10" id="KW-0067">ATP-binding</keyword>
<evidence type="ECO:0000256" key="2">
    <source>
        <dbReference type="ARBA" id="ARBA00004651"/>
    </source>
</evidence>
<dbReference type="PROSITE" id="PS50109">
    <property type="entry name" value="HIS_KIN"/>
    <property type="match status" value="1"/>
</dbReference>
<evidence type="ECO:0000256" key="1">
    <source>
        <dbReference type="ARBA" id="ARBA00000085"/>
    </source>
</evidence>
<dbReference type="EC" id="2.7.13.3" evidence="3"/>
<dbReference type="InterPro" id="IPR036890">
    <property type="entry name" value="HATPase_C_sf"/>
</dbReference>
<dbReference type="SMART" id="SM00387">
    <property type="entry name" value="HATPase_c"/>
    <property type="match status" value="1"/>
</dbReference>
<keyword evidence="8" id="KW-0547">Nucleotide-binding</keyword>
<evidence type="ECO:0000313" key="17">
    <source>
        <dbReference type="EMBL" id="MXU64294.1"/>
    </source>
</evidence>
<dbReference type="Gene3D" id="3.30.450.20">
    <property type="entry name" value="PAS domain"/>
    <property type="match status" value="2"/>
</dbReference>
<evidence type="ECO:0000256" key="7">
    <source>
        <dbReference type="ARBA" id="ARBA00022692"/>
    </source>
</evidence>
<feature type="transmembrane region" description="Helical" evidence="15">
    <location>
        <begin position="23"/>
        <end position="45"/>
    </location>
</feature>
<dbReference type="Pfam" id="PF02518">
    <property type="entry name" value="HATPase_c"/>
    <property type="match status" value="1"/>
</dbReference>
<keyword evidence="14" id="KW-0175">Coiled coil</keyword>
<dbReference type="Gene3D" id="1.10.287.130">
    <property type="match status" value="1"/>
</dbReference>
<evidence type="ECO:0000256" key="4">
    <source>
        <dbReference type="ARBA" id="ARBA00022475"/>
    </source>
</evidence>
<dbReference type="SUPFAM" id="SSF103190">
    <property type="entry name" value="Sensory domain-like"/>
    <property type="match status" value="1"/>
</dbReference>
<feature type="coiled-coil region" evidence="14">
    <location>
        <begin position="343"/>
        <end position="370"/>
    </location>
</feature>
<proteinExistence type="predicted"/>
<evidence type="ECO:0000256" key="10">
    <source>
        <dbReference type="ARBA" id="ARBA00022840"/>
    </source>
</evidence>
<keyword evidence="6" id="KW-0808">Transferase</keyword>
<dbReference type="InterPro" id="IPR005467">
    <property type="entry name" value="His_kinase_dom"/>
</dbReference>
<evidence type="ECO:0000256" key="13">
    <source>
        <dbReference type="ARBA" id="ARBA00023136"/>
    </source>
</evidence>
<comment type="catalytic activity">
    <reaction evidence="1">
        <text>ATP + protein L-histidine = ADP + protein N-phospho-L-histidine.</text>
        <dbReference type="EC" id="2.7.13.3"/>
    </reaction>
</comment>
<gene>
    <name evidence="17" type="ORF">GSH16_02455</name>
</gene>
<dbReference type="InterPro" id="IPR017055">
    <property type="entry name" value="Sig_transdc_His_kinase_DctB"/>
</dbReference>
<dbReference type="AlphaFoldDB" id="A0A6B0TSJ4"/>
<dbReference type="EMBL" id="WUWG01000001">
    <property type="protein sequence ID" value="MXU64294.1"/>
    <property type="molecule type" value="Genomic_DNA"/>
</dbReference>
<feature type="transmembrane region" description="Helical" evidence="15">
    <location>
        <begin position="296"/>
        <end position="317"/>
    </location>
</feature>
<dbReference type="InterPro" id="IPR036097">
    <property type="entry name" value="HisK_dim/P_sf"/>
</dbReference>
<evidence type="ECO:0000256" key="12">
    <source>
        <dbReference type="ARBA" id="ARBA00023012"/>
    </source>
</evidence>
<dbReference type="CDD" id="cd00082">
    <property type="entry name" value="HisKA"/>
    <property type="match status" value="1"/>
</dbReference>
<keyword evidence="11 15" id="KW-1133">Transmembrane helix</keyword>
<accession>A0A6B0TSJ4</accession>
<protein>
    <recommendedName>
        <fullName evidence="3">histidine kinase</fullName>
        <ecNumber evidence="3">2.7.13.3</ecNumber>
    </recommendedName>
</protein>
<dbReference type="GO" id="GO:0005886">
    <property type="term" value="C:plasma membrane"/>
    <property type="evidence" value="ECO:0007669"/>
    <property type="project" value="UniProtKB-SubCell"/>
</dbReference>
<evidence type="ECO:0000313" key="18">
    <source>
        <dbReference type="Proteomes" id="UP000436016"/>
    </source>
</evidence>
<evidence type="ECO:0000256" key="6">
    <source>
        <dbReference type="ARBA" id="ARBA00022679"/>
    </source>
</evidence>
<comment type="subcellular location">
    <subcellularLocation>
        <location evidence="2">Cell membrane</location>
        <topology evidence="2">Multi-pass membrane protein</topology>
    </subcellularLocation>
</comment>
<dbReference type="InterPro" id="IPR004358">
    <property type="entry name" value="Sig_transdc_His_kin-like_C"/>
</dbReference>
<keyword evidence="18" id="KW-1185">Reference proteome</keyword>
<evidence type="ECO:0000256" key="8">
    <source>
        <dbReference type="ARBA" id="ARBA00022741"/>
    </source>
</evidence>
<dbReference type="SMART" id="SM00388">
    <property type="entry name" value="HisKA"/>
    <property type="match status" value="1"/>
</dbReference>
<keyword evidence="7 15" id="KW-0812">Transmembrane</keyword>
<dbReference type="InterPro" id="IPR033479">
    <property type="entry name" value="dCache_1"/>
</dbReference>
<evidence type="ECO:0000256" key="3">
    <source>
        <dbReference type="ARBA" id="ARBA00012438"/>
    </source>
</evidence>
<dbReference type="SUPFAM" id="SSF47384">
    <property type="entry name" value="Homodimeric domain of signal transducing histidine kinase"/>
    <property type="match status" value="1"/>
</dbReference>
<dbReference type="Proteomes" id="UP000436016">
    <property type="component" value="Unassembled WGS sequence"/>
</dbReference>
<keyword evidence="9 17" id="KW-0418">Kinase</keyword>
<evidence type="ECO:0000256" key="11">
    <source>
        <dbReference type="ARBA" id="ARBA00022989"/>
    </source>
</evidence>
<dbReference type="PANTHER" id="PTHR43065">
    <property type="entry name" value="SENSOR HISTIDINE KINASE"/>
    <property type="match status" value="1"/>
</dbReference>
<comment type="caution">
    <text evidence="17">The sequence shown here is derived from an EMBL/GenBank/DDBJ whole genome shotgun (WGS) entry which is preliminary data.</text>
</comment>
<dbReference type="PANTHER" id="PTHR43065:SF46">
    <property type="entry name" value="C4-DICARBOXYLATE TRANSPORT SENSOR PROTEIN DCTB"/>
    <property type="match status" value="1"/>
</dbReference>
<evidence type="ECO:0000259" key="16">
    <source>
        <dbReference type="PROSITE" id="PS50109"/>
    </source>
</evidence>
<sequence length="603" mass="65412">MGGPSDSATSAVQDPTRRRRWRFAGLGAVALLLLAVFFWGAYLYVLRAETQRAESRASLYRSTLLGSLDRFQHLPFILARDPFVIAAATGAERSRTILNERLAAFSDQSDLDAIYLMSLSGLTIAASNHAEPLTFLGQNYGFRPYFKEAAAGGHGEFFAIGATTSQPGYFVADPVRGPTGDIQGVIALKLDLSSLTDTWAAGGETVLVTNRDGIVVLATEPDWPYRSITPLDPARRADIAAERQFGQEPLAPLDWTPGRTGPTVEGRRYLQASVPVGRLDWQLHFLTDRARVWQQAASLTIAAAVVMALLLALGLFLRSERIAAALRVSDRDRQDLSRVNMRLRQEVEDRRRAEAALARTRADLDRASKLAALGQVSASVTHELGQPIAALKTQIAAAEMARDRLDTPRLLDRLSGIATRMEAITRQLRFFAAPDTDPMRAVPFEDVIAGARDLVEADFATQGVTIRRSGAPVQAAVRGSRFRLEQVLVNLLRNARDAMGGQDNPQIDLEVAQDGRTVLARVADRGHGLQDQPLDRLQEPFHSTRASGEGMGLGLAISTAILKEHGGHLAAAERPDGGAVFTVTLPVADDPAPQRDKQEGATA</sequence>
<dbReference type="GO" id="GO:0000155">
    <property type="term" value="F:phosphorelay sensor kinase activity"/>
    <property type="evidence" value="ECO:0007669"/>
    <property type="project" value="InterPro"/>
</dbReference>
<dbReference type="PIRSF" id="PIRSF036431">
    <property type="entry name" value="STHK_DctB"/>
    <property type="match status" value="1"/>
</dbReference>
<dbReference type="InterPro" id="IPR029151">
    <property type="entry name" value="Sensor-like_sf"/>
</dbReference>
<organism evidence="17 18">
    <name type="scientific">Oceanomicrobium pacificus</name>
    <dbReference type="NCBI Taxonomy" id="2692916"/>
    <lineage>
        <taxon>Bacteria</taxon>
        <taxon>Pseudomonadati</taxon>
        <taxon>Pseudomonadota</taxon>
        <taxon>Alphaproteobacteria</taxon>
        <taxon>Rhodobacterales</taxon>
        <taxon>Paracoccaceae</taxon>
        <taxon>Oceanomicrobium</taxon>
    </lineage>
</organism>
<evidence type="ECO:0000256" key="15">
    <source>
        <dbReference type="SAM" id="Phobius"/>
    </source>
</evidence>
<dbReference type="GO" id="GO:0005524">
    <property type="term" value="F:ATP binding"/>
    <property type="evidence" value="ECO:0007669"/>
    <property type="project" value="UniProtKB-KW"/>
</dbReference>
<keyword evidence="5" id="KW-0597">Phosphoprotein</keyword>
<reference evidence="17 18" key="1">
    <citation type="submission" date="2019-12" db="EMBL/GenBank/DDBJ databases">
        <title>Strain KN286 was isolated from seawater, which was collected from Caroline Seamount in the tropical western Pacific.</title>
        <authorList>
            <person name="Wang Q."/>
        </authorList>
    </citation>
    <scope>NUCLEOTIDE SEQUENCE [LARGE SCALE GENOMIC DNA]</scope>
    <source>
        <strain evidence="17 18">KN286</strain>
    </source>
</reference>
<dbReference type="InterPro" id="IPR003594">
    <property type="entry name" value="HATPase_dom"/>
</dbReference>
<keyword evidence="13 15" id="KW-0472">Membrane</keyword>
<evidence type="ECO:0000256" key="9">
    <source>
        <dbReference type="ARBA" id="ARBA00022777"/>
    </source>
</evidence>
<evidence type="ECO:0000256" key="14">
    <source>
        <dbReference type="SAM" id="Coils"/>
    </source>
</evidence>
<keyword evidence="4" id="KW-1003">Cell membrane</keyword>
<dbReference type="Gene3D" id="6.10.250.3020">
    <property type="match status" value="1"/>
</dbReference>
<dbReference type="Pfam" id="PF02743">
    <property type="entry name" value="dCache_1"/>
    <property type="match status" value="1"/>
</dbReference>
<dbReference type="PRINTS" id="PR00344">
    <property type="entry name" value="BCTRLSENSOR"/>
</dbReference>
<feature type="domain" description="Histidine kinase" evidence="16">
    <location>
        <begin position="379"/>
        <end position="589"/>
    </location>
</feature>
<name>A0A6B0TSJ4_9RHOB</name>
<dbReference type="CDD" id="cd12914">
    <property type="entry name" value="PDC1_DGC_like"/>
    <property type="match status" value="1"/>
</dbReference>
<keyword evidence="12" id="KW-0902">Two-component regulatory system</keyword>
<dbReference type="SUPFAM" id="SSF55874">
    <property type="entry name" value="ATPase domain of HSP90 chaperone/DNA topoisomerase II/histidine kinase"/>
    <property type="match status" value="1"/>
</dbReference>